<accession>A0A2S1R1Z7</accession>
<keyword evidence="2" id="KW-0813">Transport</keyword>
<evidence type="ECO:0000256" key="7">
    <source>
        <dbReference type="ARBA" id="ARBA00023136"/>
    </source>
</evidence>
<comment type="similarity">
    <text evidence="8">Belongs to the TsuA/YedE (TC 9.B.102) family.</text>
</comment>
<evidence type="ECO:0000256" key="5">
    <source>
        <dbReference type="ARBA" id="ARBA00022692"/>
    </source>
</evidence>
<evidence type="ECO:0000256" key="9">
    <source>
        <dbReference type="SAM" id="Phobius"/>
    </source>
</evidence>
<evidence type="ECO:0000256" key="1">
    <source>
        <dbReference type="ARBA" id="ARBA00004429"/>
    </source>
</evidence>
<protein>
    <submittedName>
        <fullName evidence="10">YeeE/YedE family protein</fullName>
    </submittedName>
</protein>
<evidence type="ECO:0000256" key="4">
    <source>
        <dbReference type="ARBA" id="ARBA00022519"/>
    </source>
</evidence>
<dbReference type="AlphaFoldDB" id="A0A2S1R1Z7"/>
<dbReference type="Proteomes" id="UP000244929">
    <property type="component" value="Chromosome"/>
</dbReference>
<dbReference type="EMBL" id="CP029186">
    <property type="protein sequence ID" value="AWH86637.1"/>
    <property type="molecule type" value="Genomic_DNA"/>
</dbReference>
<keyword evidence="11" id="KW-1185">Reference proteome</keyword>
<evidence type="ECO:0000256" key="6">
    <source>
        <dbReference type="ARBA" id="ARBA00022989"/>
    </source>
</evidence>
<organism evidence="10 11">
    <name type="scientific">Flavobacterium album</name>
    <dbReference type="NCBI Taxonomy" id="2175091"/>
    <lineage>
        <taxon>Bacteria</taxon>
        <taxon>Pseudomonadati</taxon>
        <taxon>Bacteroidota</taxon>
        <taxon>Flavobacteriia</taxon>
        <taxon>Flavobacteriales</taxon>
        <taxon>Flavobacteriaceae</taxon>
        <taxon>Flavobacterium</taxon>
    </lineage>
</organism>
<comment type="subcellular location">
    <subcellularLocation>
        <location evidence="1">Cell inner membrane</location>
        <topology evidence="1">Multi-pass membrane protein</topology>
    </subcellularLocation>
</comment>
<keyword evidence="3" id="KW-1003">Cell membrane</keyword>
<gene>
    <name evidence="10" type="ORF">HYN59_16655</name>
</gene>
<feature type="transmembrane region" description="Helical" evidence="9">
    <location>
        <begin position="62"/>
        <end position="81"/>
    </location>
</feature>
<evidence type="ECO:0000256" key="2">
    <source>
        <dbReference type="ARBA" id="ARBA00022448"/>
    </source>
</evidence>
<feature type="transmembrane region" description="Helical" evidence="9">
    <location>
        <begin position="163"/>
        <end position="185"/>
    </location>
</feature>
<evidence type="ECO:0000256" key="3">
    <source>
        <dbReference type="ARBA" id="ARBA00022475"/>
    </source>
</evidence>
<dbReference type="GO" id="GO:0005886">
    <property type="term" value="C:plasma membrane"/>
    <property type="evidence" value="ECO:0007669"/>
    <property type="project" value="UniProtKB-SubCell"/>
</dbReference>
<keyword evidence="4" id="KW-0997">Cell inner membrane</keyword>
<dbReference type="Pfam" id="PF04143">
    <property type="entry name" value="Sulf_transp"/>
    <property type="match status" value="1"/>
</dbReference>
<keyword evidence="5 9" id="KW-0812">Transmembrane</keyword>
<evidence type="ECO:0000313" key="11">
    <source>
        <dbReference type="Proteomes" id="UP000244929"/>
    </source>
</evidence>
<reference evidence="10 11" key="1">
    <citation type="submission" date="2018-04" db="EMBL/GenBank/DDBJ databases">
        <title>Genome sequencing of Flavobacterium sp. HYN0059.</title>
        <authorList>
            <person name="Yi H."/>
            <person name="Baek C."/>
        </authorList>
    </citation>
    <scope>NUCLEOTIDE SEQUENCE [LARGE SCALE GENOMIC DNA]</scope>
    <source>
        <strain evidence="10 11">HYN0059</strain>
    </source>
</reference>
<name>A0A2S1R1Z7_9FLAO</name>
<feature type="transmembrane region" description="Helical" evidence="9">
    <location>
        <begin position="6"/>
        <end position="28"/>
    </location>
</feature>
<evidence type="ECO:0000313" key="10">
    <source>
        <dbReference type="EMBL" id="AWH86637.1"/>
    </source>
</evidence>
<dbReference type="PANTHER" id="PTHR30574:SF1">
    <property type="entry name" value="SULPHUR TRANSPORT DOMAIN-CONTAINING PROTEIN"/>
    <property type="match status" value="1"/>
</dbReference>
<evidence type="ECO:0000256" key="8">
    <source>
        <dbReference type="ARBA" id="ARBA00035655"/>
    </source>
</evidence>
<dbReference type="OrthoDB" id="9814020at2"/>
<dbReference type="PANTHER" id="PTHR30574">
    <property type="entry name" value="INNER MEMBRANE PROTEIN YEDE"/>
    <property type="match status" value="1"/>
</dbReference>
<dbReference type="InterPro" id="IPR007272">
    <property type="entry name" value="Sulf_transp_TsuA/YedE"/>
</dbReference>
<sequence>MYSFYGTWPWYISGFIIGMVMLSLIYFGKTFGMSSNLRTMCSMVGAGKTSEFFRFDWKAQRWNLVVVLGAMIGGWLAVTYMSDGSGVNLNPKTVTELQQMHIDQPDGKLLPDTLTSIEALQSPKILGILLLGGLLVGFGTRYAGGCTSGHAITGLSSLQLPSLIAVIGFFIGGLIMSWLLLPLIFN</sequence>
<keyword evidence="7 9" id="KW-0472">Membrane</keyword>
<proteinExistence type="inferred from homology"/>
<dbReference type="KEGG" id="falb:HYN59_16655"/>
<dbReference type="RefSeq" id="WP_108779360.1">
    <property type="nucleotide sequence ID" value="NZ_CP029186.1"/>
</dbReference>
<keyword evidence="6 9" id="KW-1133">Transmembrane helix</keyword>